<dbReference type="Proteomes" id="UP001138686">
    <property type="component" value="Unassembled WGS sequence"/>
</dbReference>
<protein>
    <recommendedName>
        <fullName evidence="4">CARDB domain-containing protein</fullName>
    </recommendedName>
</protein>
<accession>A0A9X1FQU2</accession>
<keyword evidence="3" id="KW-1185">Reference proteome</keyword>
<dbReference type="RefSeq" id="WP_219053223.1">
    <property type="nucleotide sequence ID" value="NZ_JAHWDP010000005.1"/>
</dbReference>
<sequence length="631" mass="70980">MKTTCLLSFFICISFSLQAQYDAEILSLDFPDEMNPSENYQLDLTFKNTGESELNRSTCTLKVTYISGPNSEAGEDLTIEKDLTVNVSSGDQYTYRWTVEAPIIPGDYKMNVALLNGSKTLDEEEVTTTVEESYNSTIKFTYPNPIQPEVRYAPLNATVRNSGKAQWPEGKYELIGKMVTSPSDASIDDITAFEFEEEIDLSNLEPGNSKFHRFEDYFEAPSTGGTYHVKVTLHLDGKPFKVDNGELNLNPSVLLEDQKADIQEKVTKKIYPNETYPVSFTIKNSGKVNWDKGNYSLKSTVTKRSSSYIDKKPFETTVKINAVEMAPGKSVSVKFPDIKTPEMAGTVEVKYEILLGGKSTEIEGADKTIKYEIVEVTPDPKQFAQNEKAPTTNEKPKTTIKENVTTKIYPEKSYPISFTIKNSGKIKWEKGDYSLKATVTRKPSSVDDNIFEHTVKFNGSEMSPGKVVTLKFPEINTPDASGVVEVSYEILKNSKPTQIEDATRKIRYEIVELLPELNIGRITLEDAMVSGKTYKLKLDMKNYGDISASKDDWEVKCKTRTIKPSNYRPPRGTFDFSLDGIDMKAKETKYINGIIKAPKVDQETSIRLEFEVYYKGDKMGGPKTFDIKIKS</sequence>
<comment type="caution">
    <text evidence="2">The sequence shown here is derived from an EMBL/GenBank/DDBJ whole genome shotgun (WGS) entry which is preliminary data.</text>
</comment>
<name>A0A9X1FQU2_9FLAO</name>
<dbReference type="EMBL" id="JAHWDP010000005">
    <property type="protein sequence ID" value="MBW2938693.1"/>
    <property type="molecule type" value="Genomic_DNA"/>
</dbReference>
<evidence type="ECO:0000313" key="2">
    <source>
        <dbReference type="EMBL" id="MBW2938693.1"/>
    </source>
</evidence>
<reference evidence="2" key="1">
    <citation type="submission" date="2021-07" db="EMBL/GenBank/DDBJ databases">
        <title>Aureisphaera sp. CAU 1614 isolated from sea sediment.</title>
        <authorList>
            <person name="Kim W."/>
        </authorList>
    </citation>
    <scope>NUCLEOTIDE SEQUENCE</scope>
    <source>
        <strain evidence="2">CAU 1614</strain>
    </source>
</reference>
<evidence type="ECO:0008006" key="4">
    <source>
        <dbReference type="Google" id="ProtNLM"/>
    </source>
</evidence>
<feature type="chain" id="PRO_5040957554" description="CARDB domain-containing protein" evidence="1">
    <location>
        <begin position="20"/>
        <end position="631"/>
    </location>
</feature>
<proteinExistence type="predicted"/>
<keyword evidence="1" id="KW-0732">Signal</keyword>
<evidence type="ECO:0000313" key="3">
    <source>
        <dbReference type="Proteomes" id="UP001138686"/>
    </source>
</evidence>
<evidence type="ECO:0000256" key="1">
    <source>
        <dbReference type="SAM" id="SignalP"/>
    </source>
</evidence>
<feature type="signal peptide" evidence="1">
    <location>
        <begin position="1"/>
        <end position="19"/>
    </location>
</feature>
<gene>
    <name evidence="2" type="ORF">KXJ69_11280</name>
</gene>
<dbReference type="AlphaFoldDB" id="A0A9X1FQU2"/>
<organism evidence="2 3">
    <name type="scientific">Halomarinibacterium sedimenti</name>
    <dbReference type="NCBI Taxonomy" id="2857106"/>
    <lineage>
        <taxon>Bacteria</taxon>
        <taxon>Pseudomonadati</taxon>
        <taxon>Bacteroidota</taxon>
        <taxon>Flavobacteriia</taxon>
        <taxon>Flavobacteriales</taxon>
        <taxon>Flavobacteriaceae</taxon>
        <taxon>Halomarinibacterium</taxon>
    </lineage>
</organism>